<dbReference type="GO" id="GO:0016020">
    <property type="term" value="C:membrane"/>
    <property type="evidence" value="ECO:0007669"/>
    <property type="project" value="UniProtKB-SubCell"/>
</dbReference>
<keyword evidence="5" id="KW-0732">Signal</keyword>
<dbReference type="CDD" id="cd03784">
    <property type="entry name" value="GT1_Gtf-like"/>
    <property type="match status" value="1"/>
</dbReference>
<sequence length="519" mass="59302">MRILCLLTCFILTVHTNEAARILAVIPTPSISHQVVFRPLIQELAKRGHDVTIITTDPAFPKGGAPANLTEIDVHDISYQLYEQILTDMPRGKKNDIQSQTAAFTSFIAKAVDIQLSDEGVRKLIEDKNQKFDLLILEAWVRPALVFTYIYDAPVILMSSFGALFDNDAMVGTPTHPILYPTVFRQRLNNLTMWEKITEMYSHYRIQNAFYELRHFEDKILQKHFGPNIPSVMELSNNVDMLFLNLYPVFEGIRPVPPNVIYTGGLHQNPVKDLPQDLKSYLDSSKNGVIYISFGTNVDPTLLPADRIQVLVKAFSELPYDVLWKWNGDELPGRTENIRISKWLPQSDLLRHPKIKLFVTQGGLQSTDEAISAGVPLIGVPMLGDQWFNVERYVYHKIGVRLDLDDITVENFKSNIHKVIGDESYRQNTIKLRGFMRDEIQTPLERAVWWTEYVLRHGGAKHLRSPAANISWAEYLELELVLTLLAGLFVIVTAFVFILLTLYKHFLKKFLGTIKVKRA</sequence>
<protein>
    <recommendedName>
        <fullName evidence="5">UDP-glucuronosyltransferase</fullName>
        <ecNumber evidence="5">2.4.1.17</ecNumber>
    </recommendedName>
</protein>
<comment type="catalytic activity">
    <reaction evidence="5">
        <text>glucuronate acceptor + UDP-alpha-D-glucuronate = acceptor beta-D-glucuronoside + UDP + H(+)</text>
        <dbReference type="Rhea" id="RHEA:21032"/>
        <dbReference type="ChEBI" id="CHEBI:15378"/>
        <dbReference type="ChEBI" id="CHEBI:58052"/>
        <dbReference type="ChEBI" id="CHEBI:58223"/>
        <dbReference type="ChEBI" id="CHEBI:132367"/>
        <dbReference type="ChEBI" id="CHEBI:132368"/>
        <dbReference type="EC" id="2.4.1.17"/>
    </reaction>
</comment>
<reference evidence="7" key="1">
    <citation type="submission" date="2025-08" db="UniProtKB">
        <authorList>
            <consortium name="RefSeq"/>
        </authorList>
    </citation>
    <scope>IDENTIFICATION</scope>
</reference>
<comment type="similarity">
    <text evidence="1 4">Belongs to the UDP-glycosyltransferase family.</text>
</comment>
<keyword evidence="5" id="KW-1133">Transmembrane helix</keyword>
<comment type="subcellular location">
    <subcellularLocation>
        <location evidence="5">Membrane</location>
        <topology evidence="5">Single-pass membrane protein</topology>
    </subcellularLocation>
</comment>
<dbReference type="OrthoDB" id="5835829at2759"/>
<organism evidence="6 7">
    <name type="scientific">Trichoplusia ni</name>
    <name type="common">Cabbage looper</name>
    <dbReference type="NCBI Taxonomy" id="7111"/>
    <lineage>
        <taxon>Eukaryota</taxon>
        <taxon>Metazoa</taxon>
        <taxon>Ecdysozoa</taxon>
        <taxon>Arthropoda</taxon>
        <taxon>Hexapoda</taxon>
        <taxon>Insecta</taxon>
        <taxon>Pterygota</taxon>
        <taxon>Neoptera</taxon>
        <taxon>Endopterygota</taxon>
        <taxon>Lepidoptera</taxon>
        <taxon>Glossata</taxon>
        <taxon>Ditrysia</taxon>
        <taxon>Noctuoidea</taxon>
        <taxon>Noctuidae</taxon>
        <taxon>Plusiinae</taxon>
        <taxon>Trichoplusia</taxon>
    </lineage>
</organism>
<evidence type="ECO:0000313" key="6">
    <source>
        <dbReference type="Proteomes" id="UP000322000"/>
    </source>
</evidence>
<feature type="transmembrane region" description="Helical" evidence="5">
    <location>
        <begin position="480"/>
        <end position="503"/>
    </location>
</feature>
<dbReference type="GeneID" id="113499261"/>
<gene>
    <name evidence="7" type="primary">LOC113499261</name>
</gene>
<keyword evidence="3 4" id="KW-0808">Transferase</keyword>
<name>A0A7E5W490_TRINI</name>
<dbReference type="AlphaFoldDB" id="A0A7E5W490"/>
<feature type="chain" id="PRO_5029037823" description="UDP-glucuronosyltransferase" evidence="5">
    <location>
        <begin position="20"/>
        <end position="519"/>
    </location>
</feature>
<dbReference type="Proteomes" id="UP000322000">
    <property type="component" value="Chromosome 12"/>
</dbReference>
<dbReference type="GO" id="GO:0015020">
    <property type="term" value="F:glucuronosyltransferase activity"/>
    <property type="evidence" value="ECO:0007669"/>
    <property type="project" value="UniProtKB-EC"/>
</dbReference>
<dbReference type="InterPro" id="IPR002213">
    <property type="entry name" value="UDP_glucos_trans"/>
</dbReference>
<dbReference type="EC" id="2.4.1.17" evidence="5"/>
<dbReference type="FunFam" id="3.40.50.2000:FF:000021">
    <property type="entry name" value="UDP-glucuronosyltransferase"/>
    <property type="match status" value="1"/>
</dbReference>
<evidence type="ECO:0000256" key="3">
    <source>
        <dbReference type="ARBA" id="ARBA00022679"/>
    </source>
</evidence>
<dbReference type="InterPro" id="IPR035595">
    <property type="entry name" value="UDP_glycos_trans_CS"/>
</dbReference>
<dbReference type="KEGG" id="tnl:113499261"/>
<evidence type="ECO:0000256" key="1">
    <source>
        <dbReference type="ARBA" id="ARBA00009995"/>
    </source>
</evidence>
<dbReference type="RefSeq" id="XP_026735468.1">
    <property type="nucleotide sequence ID" value="XM_026879667.1"/>
</dbReference>
<dbReference type="Pfam" id="PF00201">
    <property type="entry name" value="UDPGT"/>
    <property type="match status" value="1"/>
</dbReference>
<keyword evidence="2 4" id="KW-0328">Glycosyltransferase</keyword>
<evidence type="ECO:0000256" key="4">
    <source>
        <dbReference type="RuleBase" id="RU003718"/>
    </source>
</evidence>
<proteinExistence type="inferred from homology"/>
<dbReference type="PANTHER" id="PTHR48043:SF145">
    <property type="entry name" value="FI06409P-RELATED"/>
    <property type="match status" value="1"/>
</dbReference>
<dbReference type="PANTHER" id="PTHR48043">
    <property type="entry name" value="EG:EG0003.4 PROTEIN-RELATED"/>
    <property type="match status" value="1"/>
</dbReference>
<accession>A0A7E5W490</accession>
<dbReference type="InParanoid" id="A0A7E5W490"/>
<keyword evidence="5" id="KW-0812">Transmembrane</keyword>
<evidence type="ECO:0000256" key="2">
    <source>
        <dbReference type="ARBA" id="ARBA00022676"/>
    </source>
</evidence>
<feature type="signal peptide" evidence="5">
    <location>
        <begin position="1"/>
        <end position="19"/>
    </location>
</feature>
<evidence type="ECO:0000313" key="7">
    <source>
        <dbReference type="RefSeq" id="XP_026735468.1"/>
    </source>
</evidence>
<evidence type="ECO:0000256" key="5">
    <source>
        <dbReference type="RuleBase" id="RU362059"/>
    </source>
</evidence>
<keyword evidence="6" id="KW-1185">Reference proteome</keyword>
<dbReference type="PROSITE" id="PS00375">
    <property type="entry name" value="UDPGT"/>
    <property type="match status" value="1"/>
</dbReference>
<dbReference type="InterPro" id="IPR050271">
    <property type="entry name" value="UDP-glycosyltransferase"/>
</dbReference>
<dbReference type="SUPFAM" id="SSF53756">
    <property type="entry name" value="UDP-Glycosyltransferase/glycogen phosphorylase"/>
    <property type="match status" value="1"/>
</dbReference>
<dbReference type="Gene3D" id="3.40.50.2000">
    <property type="entry name" value="Glycogen Phosphorylase B"/>
    <property type="match status" value="2"/>
</dbReference>
<keyword evidence="5" id="KW-0472">Membrane</keyword>